<dbReference type="InterPro" id="IPR015943">
    <property type="entry name" value="WD40/YVTN_repeat-like_dom_sf"/>
</dbReference>
<dbReference type="InterPro" id="IPR011047">
    <property type="entry name" value="Quinoprotein_ADH-like_sf"/>
</dbReference>
<evidence type="ECO:0000259" key="2">
    <source>
        <dbReference type="Pfam" id="PF13360"/>
    </source>
</evidence>
<evidence type="ECO:0000313" key="3">
    <source>
        <dbReference type="EMBL" id="PQO40293.1"/>
    </source>
</evidence>
<dbReference type="PANTHER" id="PTHR34512:SF30">
    <property type="entry name" value="OUTER MEMBRANE PROTEIN ASSEMBLY FACTOR BAMB"/>
    <property type="match status" value="1"/>
</dbReference>
<reference evidence="3 4" key="1">
    <citation type="submission" date="2018-02" db="EMBL/GenBank/DDBJ databases">
        <title>Comparative genomes isolates from brazilian mangrove.</title>
        <authorList>
            <person name="Araujo J.E."/>
            <person name="Taketani R.G."/>
            <person name="Silva M.C.P."/>
            <person name="Loureco M.V."/>
            <person name="Andreote F.D."/>
        </authorList>
    </citation>
    <scope>NUCLEOTIDE SEQUENCE [LARGE SCALE GENOMIC DNA]</scope>
    <source>
        <strain evidence="3 4">HEX-2 MGV</strain>
    </source>
</reference>
<dbReference type="OrthoDB" id="9815737at2"/>
<evidence type="ECO:0000313" key="4">
    <source>
        <dbReference type="Proteomes" id="UP000240009"/>
    </source>
</evidence>
<organism evidence="3 4">
    <name type="scientific">Blastopirellula marina</name>
    <dbReference type="NCBI Taxonomy" id="124"/>
    <lineage>
        <taxon>Bacteria</taxon>
        <taxon>Pseudomonadati</taxon>
        <taxon>Planctomycetota</taxon>
        <taxon>Planctomycetia</taxon>
        <taxon>Pirellulales</taxon>
        <taxon>Pirellulaceae</taxon>
        <taxon>Blastopirellula</taxon>
    </lineage>
</organism>
<dbReference type="InterPro" id="IPR002372">
    <property type="entry name" value="PQQ_rpt_dom"/>
</dbReference>
<feature type="signal peptide" evidence="1">
    <location>
        <begin position="1"/>
        <end position="26"/>
    </location>
</feature>
<dbReference type="AlphaFoldDB" id="A0A2S8G798"/>
<accession>A0A2S8G798</accession>
<dbReference type="SMART" id="SM00564">
    <property type="entry name" value="PQQ"/>
    <property type="match status" value="3"/>
</dbReference>
<dbReference type="EMBL" id="PUIA01000014">
    <property type="protein sequence ID" value="PQO40293.1"/>
    <property type="molecule type" value="Genomic_DNA"/>
</dbReference>
<evidence type="ECO:0000256" key="1">
    <source>
        <dbReference type="SAM" id="SignalP"/>
    </source>
</evidence>
<proteinExistence type="predicted"/>
<comment type="caution">
    <text evidence="3">The sequence shown here is derived from an EMBL/GenBank/DDBJ whole genome shotgun (WGS) entry which is preliminary data.</text>
</comment>
<keyword evidence="1" id="KW-0732">Signal</keyword>
<dbReference type="Pfam" id="PF13360">
    <property type="entry name" value="PQQ_2"/>
    <property type="match status" value="1"/>
</dbReference>
<dbReference type="SUPFAM" id="SSF50998">
    <property type="entry name" value="Quinoprotein alcohol dehydrogenase-like"/>
    <property type="match status" value="1"/>
</dbReference>
<protein>
    <submittedName>
        <fullName evidence="3">Pyrrolo-quinoline quinone</fullName>
    </submittedName>
</protein>
<dbReference type="RefSeq" id="WP_105349801.1">
    <property type="nucleotide sequence ID" value="NZ_PUIA01000014.1"/>
</dbReference>
<dbReference type="PANTHER" id="PTHR34512">
    <property type="entry name" value="CELL SURFACE PROTEIN"/>
    <property type="match status" value="1"/>
</dbReference>
<sequence>MITRRFCLKTVGLTFGLACFTSSAYAGDWPQILGPQRNGHAEEEKLLDQWPRRGPTEVWKKDLGSGYAGPAVADGVVYLFYRESNSELLEAVELKTGKRIWSRDMRASYQASINPDDGPRCVPVVTKDSVIVYGAAGILRSVDRQSGKLRWEVDMAGNFGAPDGYFGAGSTPIVFEKSVLVNVGGRNGSGIVAVNLEDGQFQWRALDDAASYSSPVMTTIADRPYAVFVTRLQTVVVDPFTGNVFYGFPFGARGPTVNAATPVVSGNKLFVTASYGVGAKLVELEKTQFKPIWENDDTLSSQYNTPVLVGDYLYGIHGREDLGSPELRCVEFATGRVRWSHQLPGTAHLIYADQKLIAVTNEGTAILFLPDENKFTEVSRFRASNDISRALPALSGGYLLVRETGTRGGPIRCFQIGKSP</sequence>
<name>A0A2S8G798_9BACT</name>
<gene>
    <name evidence="3" type="ORF">C5Y96_01595</name>
</gene>
<feature type="chain" id="PRO_5015665686" evidence="1">
    <location>
        <begin position="27"/>
        <end position="420"/>
    </location>
</feature>
<dbReference type="Gene3D" id="2.130.10.10">
    <property type="entry name" value="YVTN repeat-like/Quinoprotein amine dehydrogenase"/>
    <property type="match status" value="2"/>
</dbReference>
<feature type="domain" description="Pyrrolo-quinoline quinone repeat" evidence="2">
    <location>
        <begin position="88"/>
        <end position="340"/>
    </location>
</feature>
<dbReference type="InterPro" id="IPR018391">
    <property type="entry name" value="PQQ_b-propeller_rpt"/>
</dbReference>
<dbReference type="Proteomes" id="UP000240009">
    <property type="component" value="Unassembled WGS sequence"/>
</dbReference>